<evidence type="ECO:0000313" key="2">
    <source>
        <dbReference type="Proteomes" id="UP000239614"/>
    </source>
</evidence>
<accession>A0A2T0AZ75</accession>
<evidence type="ECO:0000313" key="1">
    <source>
        <dbReference type="EMBL" id="PRR76501.1"/>
    </source>
</evidence>
<name>A0A2T0AZ75_9CLOT</name>
<comment type="caution">
    <text evidence="1">The sequence shown here is derived from an EMBL/GenBank/DDBJ whole genome shotgun (WGS) entry which is preliminary data.</text>
</comment>
<dbReference type="RefSeq" id="WP_106023883.1">
    <property type="nucleotide sequence ID" value="NZ_PVXN01000005.1"/>
</dbReference>
<protein>
    <recommendedName>
        <fullName evidence="3">7-cyano-7-deazaguanine synthase</fullName>
    </recommendedName>
</protein>
<keyword evidence="2" id="KW-1185">Reference proteome</keyword>
<reference evidence="1 2" key="1">
    <citation type="submission" date="2018-03" db="EMBL/GenBank/DDBJ databases">
        <title>Genome sequence of Clostridium thermopalmarium DSM 5974.</title>
        <authorList>
            <person name="Poehlein A."/>
            <person name="Daniel R."/>
        </authorList>
    </citation>
    <scope>NUCLEOTIDE SEQUENCE [LARGE SCALE GENOMIC DNA]</scope>
    <source>
        <strain evidence="1 2">DSM 5974</strain>
    </source>
</reference>
<sequence length="420" mass="49305">MNKMIINKVIIQNNRLDCDYTIMGEWKKYFNEKESFFIEYSKSIMDVPESIAIIPFLCNFLPMAWIFDAEIILNEIDKDFYDSINEFKQGYIEMYPKLEFAGKITAQKIVNNVNPKTDKSAAFFSGGVDAFHTLISHIDERPTLVTLWGSDIKLEDKVGWKVVEEHTVNIARDNKLDYVVVKSSFRKFLNEGALSSYVSKRTGDNWWHGFQHGIGLLGHMAPYAYQYQISKVYIASTFTIAEKGKVTCASDPSIDNYVRFCGCQVIHDGYEYNRQAKIERICNYTRKTGKPVQLRVCWESEGGSNCCHCEKCYRTILGIIAEKDDPRKYGFNYSNEDFNNMMKDFKRRIHVILNYKYIILNYKYIQDKLRNNYEINEVNNSLRWFYKMNINNINNIPIKQIFRVKRKIKNAISKIKKRMV</sequence>
<proteinExistence type="predicted"/>
<evidence type="ECO:0008006" key="3">
    <source>
        <dbReference type="Google" id="ProtNLM"/>
    </source>
</evidence>
<dbReference type="EMBL" id="PVXN01000005">
    <property type="protein sequence ID" value="PRR76501.1"/>
    <property type="molecule type" value="Genomic_DNA"/>
</dbReference>
<dbReference type="OrthoDB" id="2791683at2"/>
<gene>
    <name evidence="1" type="ORF">CPAL_01720</name>
</gene>
<dbReference type="AlphaFoldDB" id="A0A2T0AZ75"/>
<organism evidence="1 2">
    <name type="scientific">Clostridium thermopalmarium DSM 5974</name>
    <dbReference type="NCBI Taxonomy" id="1121340"/>
    <lineage>
        <taxon>Bacteria</taxon>
        <taxon>Bacillati</taxon>
        <taxon>Bacillota</taxon>
        <taxon>Clostridia</taxon>
        <taxon>Eubacteriales</taxon>
        <taxon>Clostridiaceae</taxon>
        <taxon>Clostridium</taxon>
    </lineage>
</organism>
<dbReference type="Proteomes" id="UP000239614">
    <property type="component" value="Unassembled WGS sequence"/>
</dbReference>